<dbReference type="RefSeq" id="WP_318350780.1">
    <property type="nucleotide sequence ID" value="NZ_AP018694.1"/>
</dbReference>
<gene>
    <name evidence="1" type="ORF">AQPE_1972</name>
</gene>
<keyword evidence="2" id="KW-1185">Reference proteome</keyword>
<evidence type="ECO:0000313" key="1">
    <source>
        <dbReference type="EMBL" id="BBE17815.1"/>
    </source>
</evidence>
<dbReference type="KEGG" id="anf:AQPE_1972"/>
<organism evidence="1 2">
    <name type="scientific">Aquipluma nitroreducens</name>
    <dbReference type="NCBI Taxonomy" id="2010828"/>
    <lineage>
        <taxon>Bacteria</taxon>
        <taxon>Pseudomonadati</taxon>
        <taxon>Bacteroidota</taxon>
        <taxon>Bacteroidia</taxon>
        <taxon>Marinilabiliales</taxon>
        <taxon>Prolixibacteraceae</taxon>
        <taxon>Aquipluma</taxon>
    </lineage>
</organism>
<dbReference type="AlphaFoldDB" id="A0A5K7S8K1"/>
<dbReference type="Proteomes" id="UP001193389">
    <property type="component" value="Chromosome"/>
</dbReference>
<proteinExistence type="predicted"/>
<reference evidence="1" key="1">
    <citation type="journal article" date="2020" name="Int. J. Syst. Evol. Microbiol.">
        <title>Aquipluma nitroreducens gen. nov. sp. nov., a novel facultatively anaerobic bacterium isolated from a freshwater lake.</title>
        <authorList>
            <person name="Watanabe M."/>
            <person name="Kojima H."/>
            <person name="Fukui M."/>
        </authorList>
    </citation>
    <scope>NUCLEOTIDE SEQUENCE</scope>
    <source>
        <strain evidence="1">MeG22</strain>
    </source>
</reference>
<protein>
    <submittedName>
        <fullName evidence="1">Uncharacterized protein</fullName>
    </submittedName>
</protein>
<name>A0A5K7S8K1_9BACT</name>
<evidence type="ECO:0000313" key="2">
    <source>
        <dbReference type="Proteomes" id="UP001193389"/>
    </source>
</evidence>
<dbReference type="EMBL" id="AP018694">
    <property type="protein sequence ID" value="BBE17815.1"/>
    <property type="molecule type" value="Genomic_DNA"/>
</dbReference>
<accession>A0A5K7S8K1</accession>
<sequence>MKDLVKNFDAFSVWRIIGKTELKKLSSLVLDVNYKHHLNQHYFPQEELKKIYLEDVASLPDSRFYAIYDGKGEIIAAVKCQKWNYSTVLAIEKDFMVDLKYFIHGLNFEPREVFHIGRFVIDQDKIRKNKDLNQKKLSILKLLMHYALLPVFENSSNIFFCECDEKLYSKLNFLGLYPKIIGSPKVYLGSKTIPIYCDHRGIEKFFYTSKNIEYV</sequence>